<protein>
    <recommendedName>
        <fullName evidence="1">Schlafen AlbA-2 domain-containing protein</fullName>
    </recommendedName>
</protein>
<dbReference type="Proteomes" id="UP000002522">
    <property type="component" value="Chromosome"/>
</dbReference>
<sequence length="442" mass="51027">MNLGKESEVLEFKESTSELHSAIESIASILNKHDYGEIYFGVYDNGEPKGQIVTDSTIKKISDSILRDIEPRIIPTITEISIEGKSIIKVSFSGKNKPYSAFGKFLVRVGTQNRHMTREELKKLFLDSDYSYPWEKEINNKTLDEIDDKTLKKYYSEAISCGRLEMPNYNKEELLSVLEIYKNNKLNNAAFAIFGKNANIGLKMAAFATDVKLTFTYLDSIKDNIYNLINTAVSFILQHINWDIKIERKRIETPEIPQKAIREIVVNAFAHALYNPTPEIEINIHPNMVTIFNPGTFPEDLNPSDFVERNISSIKRNPLILDILYHCKDVEKSGTGFRRMDQLCKEANVSWKSEKTAYGFYFTFFRNKLKNEEVEKIQKDNSNSLEKEVLKLIMNYDMITKEEMSKILNKSPRTIQRVTSSLSSNGKIKWVRNKNTGYWKIL</sequence>
<dbReference type="HOGENOM" id="CLU_024970_3_0_14"/>
<dbReference type="Gene3D" id="3.30.950.30">
    <property type="entry name" value="Schlafen, AAA domain"/>
    <property type="match status" value="1"/>
</dbReference>
<dbReference type="AlphaFoldDB" id="Q8EWE8"/>
<accession>Q8EWE8</accession>
<evidence type="ECO:0000313" key="2">
    <source>
        <dbReference type="EMBL" id="BAC44048.1"/>
    </source>
</evidence>
<feature type="domain" description="Schlafen AlbA-2" evidence="1">
    <location>
        <begin position="6"/>
        <end position="117"/>
    </location>
</feature>
<dbReference type="SUPFAM" id="SSF46785">
    <property type="entry name" value="Winged helix' DNA-binding domain"/>
    <property type="match status" value="1"/>
</dbReference>
<gene>
    <name evidence="2" type="ordered locus">MYPE2570</name>
</gene>
<dbReference type="InterPro" id="IPR038461">
    <property type="entry name" value="Schlafen_AlbA_2_dom_sf"/>
</dbReference>
<dbReference type="Pfam" id="PF04326">
    <property type="entry name" value="SLFN_AlbA_2"/>
    <property type="match status" value="1"/>
</dbReference>
<dbReference type="Gene3D" id="3.30.565.60">
    <property type="match status" value="1"/>
</dbReference>
<evidence type="ECO:0000313" key="3">
    <source>
        <dbReference type="Proteomes" id="UP000002522"/>
    </source>
</evidence>
<dbReference type="InterPro" id="IPR036390">
    <property type="entry name" value="WH_DNA-bd_sf"/>
</dbReference>
<dbReference type="InterPro" id="IPR007421">
    <property type="entry name" value="Schlafen_AlbA_2_dom"/>
</dbReference>
<dbReference type="eggNOG" id="COG2865">
    <property type="taxonomic scope" value="Bacteria"/>
</dbReference>
<reference evidence="2 3" key="1">
    <citation type="journal article" date="2002" name="Nucleic Acids Res.">
        <title>The complete genomic sequence of Mycoplasma penetrans, an intracellular bacterial pathogen in humans.</title>
        <authorList>
            <person name="Sasaki Y."/>
            <person name="Ishikawa J."/>
            <person name="Yamashita A."/>
            <person name="Oshima K."/>
            <person name="Kenri T."/>
            <person name="Furuya K."/>
            <person name="Yoshino C."/>
            <person name="Horino A."/>
            <person name="Shiba T."/>
            <person name="Sasaki T."/>
            <person name="Hattori M."/>
        </authorList>
    </citation>
    <scope>NUCLEOTIDE SEQUENCE [LARGE SCALE GENOMIC DNA]</scope>
    <source>
        <strain evidence="2 3">HF-2</strain>
    </source>
</reference>
<proteinExistence type="predicted"/>
<dbReference type="InParanoid" id="Q8EWE8"/>
<dbReference type="InterPro" id="IPR038475">
    <property type="entry name" value="RecG_C_sf"/>
</dbReference>
<dbReference type="PANTHER" id="PTHR30595:SF6">
    <property type="entry name" value="SCHLAFEN ALBA-2 DOMAIN-CONTAINING PROTEIN"/>
    <property type="match status" value="1"/>
</dbReference>
<dbReference type="STRING" id="272633.gene:10731359"/>
<name>Q8EWE8_MALP2</name>
<dbReference type="KEGG" id="mpe:MYPE2570"/>
<keyword evidence="3" id="KW-1185">Reference proteome</keyword>
<evidence type="ECO:0000259" key="1">
    <source>
        <dbReference type="Pfam" id="PF04326"/>
    </source>
</evidence>
<dbReference type="RefSeq" id="WP_011077084.1">
    <property type="nucleotide sequence ID" value="NC_004432.1"/>
</dbReference>
<organism evidence="2 3">
    <name type="scientific">Malacoplasma penetrans (strain HF-2)</name>
    <name type="common">Mycoplasma penetrans</name>
    <dbReference type="NCBI Taxonomy" id="272633"/>
    <lineage>
        <taxon>Bacteria</taxon>
        <taxon>Bacillati</taxon>
        <taxon>Mycoplasmatota</taxon>
        <taxon>Mycoplasmoidales</taxon>
        <taxon>Mycoplasmoidaceae</taxon>
        <taxon>Malacoplasma</taxon>
    </lineage>
</organism>
<dbReference type="PANTHER" id="PTHR30595">
    <property type="entry name" value="GLPR-RELATED TRANSCRIPTIONAL REPRESSOR"/>
    <property type="match status" value="1"/>
</dbReference>
<dbReference type="EMBL" id="BA000026">
    <property type="protein sequence ID" value="BAC44048.1"/>
    <property type="molecule type" value="Genomic_DNA"/>
</dbReference>
<dbReference type="Pfam" id="PF13749">
    <property type="entry name" value="HATPase_c_4"/>
    <property type="match status" value="1"/>
</dbReference>